<dbReference type="PANTHER" id="PTHR42904">
    <property type="entry name" value="NUDIX HYDROLASE, NUDC SUBFAMILY"/>
    <property type="match status" value="1"/>
</dbReference>
<feature type="domain" description="Nudix hydrolase" evidence="9">
    <location>
        <begin position="153"/>
        <end position="293"/>
    </location>
</feature>
<dbReference type="SUPFAM" id="SSF55811">
    <property type="entry name" value="Nudix"/>
    <property type="match status" value="1"/>
</dbReference>
<dbReference type="OMA" id="HCELMLA"/>
<dbReference type="eggNOG" id="KOG3084">
    <property type="taxonomic scope" value="Eukaryota"/>
</dbReference>
<reference evidence="11" key="1">
    <citation type="journal article" date="2013" name="Nature">
        <title>Pan genome of the phytoplankton Emiliania underpins its global distribution.</title>
        <authorList>
            <person name="Read B.A."/>
            <person name="Kegel J."/>
            <person name="Klute M.J."/>
            <person name="Kuo A."/>
            <person name="Lefebvre S.C."/>
            <person name="Maumus F."/>
            <person name="Mayer C."/>
            <person name="Miller J."/>
            <person name="Monier A."/>
            <person name="Salamov A."/>
            <person name="Young J."/>
            <person name="Aguilar M."/>
            <person name="Claverie J.M."/>
            <person name="Frickenhaus S."/>
            <person name="Gonzalez K."/>
            <person name="Herman E.K."/>
            <person name="Lin Y.C."/>
            <person name="Napier J."/>
            <person name="Ogata H."/>
            <person name="Sarno A.F."/>
            <person name="Shmutz J."/>
            <person name="Schroeder D."/>
            <person name="de Vargas C."/>
            <person name="Verret F."/>
            <person name="von Dassow P."/>
            <person name="Valentin K."/>
            <person name="Van de Peer Y."/>
            <person name="Wheeler G."/>
            <person name="Dacks J.B."/>
            <person name="Delwiche C.F."/>
            <person name="Dyhrman S.T."/>
            <person name="Glockner G."/>
            <person name="John U."/>
            <person name="Richards T."/>
            <person name="Worden A.Z."/>
            <person name="Zhang X."/>
            <person name="Grigoriev I.V."/>
            <person name="Allen A.E."/>
            <person name="Bidle K."/>
            <person name="Borodovsky M."/>
            <person name="Bowler C."/>
            <person name="Brownlee C."/>
            <person name="Cock J.M."/>
            <person name="Elias M."/>
            <person name="Gladyshev V.N."/>
            <person name="Groth M."/>
            <person name="Guda C."/>
            <person name="Hadaegh A."/>
            <person name="Iglesias-Rodriguez M.D."/>
            <person name="Jenkins J."/>
            <person name="Jones B.M."/>
            <person name="Lawson T."/>
            <person name="Leese F."/>
            <person name="Lindquist E."/>
            <person name="Lobanov A."/>
            <person name="Lomsadze A."/>
            <person name="Malik S.B."/>
            <person name="Marsh M.E."/>
            <person name="Mackinder L."/>
            <person name="Mock T."/>
            <person name="Mueller-Roeber B."/>
            <person name="Pagarete A."/>
            <person name="Parker M."/>
            <person name="Probert I."/>
            <person name="Quesneville H."/>
            <person name="Raines C."/>
            <person name="Rensing S.A."/>
            <person name="Riano-Pachon D.M."/>
            <person name="Richier S."/>
            <person name="Rokitta S."/>
            <person name="Shiraiwa Y."/>
            <person name="Soanes D.M."/>
            <person name="van der Giezen M."/>
            <person name="Wahlund T.M."/>
            <person name="Williams B."/>
            <person name="Wilson W."/>
            <person name="Wolfe G."/>
            <person name="Wurch L.L."/>
        </authorList>
    </citation>
    <scope>NUCLEOTIDE SEQUENCE</scope>
</reference>
<dbReference type="STRING" id="2903.R1DYK6"/>
<dbReference type="Proteomes" id="UP000013827">
    <property type="component" value="Unassembled WGS sequence"/>
</dbReference>
<dbReference type="InterPro" id="IPR015797">
    <property type="entry name" value="NUDIX_hydrolase-like_dom_sf"/>
</dbReference>
<keyword evidence="11" id="KW-1185">Reference proteome</keyword>
<protein>
    <recommendedName>
        <fullName evidence="9">Nudix hydrolase domain-containing protein</fullName>
    </recommendedName>
</protein>
<evidence type="ECO:0000313" key="10">
    <source>
        <dbReference type="EnsemblProtists" id="EOD13789"/>
    </source>
</evidence>
<dbReference type="PANTHER" id="PTHR42904:SF6">
    <property type="entry name" value="NAD-CAPPED RNA HYDROLASE NUDT12"/>
    <property type="match status" value="1"/>
</dbReference>
<keyword evidence="4" id="KW-0479">Metal-binding</keyword>
<evidence type="ECO:0000259" key="9">
    <source>
        <dbReference type="PROSITE" id="PS51462"/>
    </source>
</evidence>
<dbReference type="InterPro" id="IPR050241">
    <property type="entry name" value="NAD-cap_RNA_hydrolase_NudC"/>
</dbReference>
<dbReference type="Pfam" id="PF00293">
    <property type="entry name" value="NUDIX"/>
    <property type="match status" value="1"/>
</dbReference>
<feature type="region of interest" description="Disordered" evidence="8">
    <location>
        <begin position="274"/>
        <end position="293"/>
    </location>
</feature>
<dbReference type="RefSeq" id="XP_005766218.1">
    <property type="nucleotide sequence ID" value="XM_005766161.1"/>
</dbReference>
<evidence type="ECO:0000313" key="11">
    <source>
        <dbReference type="Proteomes" id="UP000013827"/>
    </source>
</evidence>
<keyword evidence="6" id="KW-0460">Magnesium</keyword>
<comment type="cofactor">
    <cofactor evidence="2">
        <name>Zn(2+)</name>
        <dbReference type="ChEBI" id="CHEBI:29105"/>
    </cofactor>
</comment>
<sequence>MLTWGWFTSSWRVPSCTPPLATAARRTLLVIGGKVPCDAGGIIYVAPSESLALPPLALAVRAAPMLDAVDLPEDSAVEALLGGRDASWRAPRELFGLVAQRKASEEEASAAISAVSLLAWHRSAAFSGTDGSPTALAEEGRRRKLASGRTLYPRVDPVAIVLVESADGSRCLLGRQSRYPAGFYTCISGFVEHAESAEAAAAREVHEETGVVCGSVALVASQPWPCGRGNHCELMLACAARADSAPEAEAIRVANGDGSPGELEDARWFSREEARQMLRSSAAPPGGGEGGLRTPPPLAIAHHMIRRWAEEDPRWPSLT</sequence>
<evidence type="ECO:0000256" key="8">
    <source>
        <dbReference type="SAM" id="MobiDB-lite"/>
    </source>
</evidence>
<dbReference type="GO" id="GO:0035529">
    <property type="term" value="F:NADH pyrophosphatase activity"/>
    <property type="evidence" value="ECO:0007669"/>
    <property type="project" value="TreeGrafter"/>
</dbReference>
<dbReference type="PROSITE" id="PS00893">
    <property type="entry name" value="NUDIX_BOX"/>
    <property type="match status" value="1"/>
</dbReference>
<proteinExistence type="inferred from homology"/>
<evidence type="ECO:0000256" key="4">
    <source>
        <dbReference type="ARBA" id="ARBA00022723"/>
    </source>
</evidence>
<evidence type="ECO:0000256" key="6">
    <source>
        <dbReference type="ARBA" id="ARBA00022842"/>
    </source>
</evidence>
<keyword evidence="5" id="KW-0378">Hydrolase</keyword>
<name>A0A0D3IRA4_EMIH1</name>
<dbReference type="GO" id="GO:0046872">
    <property type="term" value="F:metal ion binding"/>
    <property type="evidence" value="ECO:0007669"/>
    <property type="project" value="UniProtKB-KW"/>
</dbReference>
<dbReference type="GO" id="GO:0019677">
    <property type="term" value="P:NAD+ catabolic process"/>
    <property type="evidence" value="ECO:0007669"/>
    <property type="project" value="TreeGrafter"/>
</dbReference>
<dbReference type="GO" id="GO:0006742">
    <property type="term" value="P:NADP+ catabolic process"/>
    <property type="evidence" value="ECO:0007669"/>
    <property type="project" value="TreeGrafter"/>
</dbReference>
<dbReference type="PROSITE" id="PS51462">
    <property type="entry name" value="NUDIX"/>
    <property type="match status" value="1"/>
</dbReference>
<dbReference type="HOGENOM" id="CLU_872727_0_0_1"/>
<dbReference type="GO" id="GO:0005829">
    <property type="term" value="C:cytosol"/>
    <property type="evidence" value="ECO:0007669"/>
    <property type="project" value="TreeGrafter"/>
</dbReference>
<evidence type="ECO:0000256" key="5">
    <source>
        <dbReference type="ARBA" id="ARBA00022801"/>
    </source>
</evidence>
<comment type="catalytic activity">
    <reaction evidence="7">
        <text>a 5'-end NAD(+)-phospho-ribonucleoside in mRNA + H2O = a 5'-end phospho-adenosine-phospho-ribonucleoside in mRNA + beta-nicotinamide D-ribonucleotide + 2 H(+)</text>
        <dbReference type="Rhea" id="RHEA:60876"/>
        <dbReference type="Rhea" id="RHEA-COMP:15698"/>
        <dbReference type="Rhea" id="RHEA-COMP:15719"/>
        <dbReference type="ChEBI" id="CHEBI:14649"/>
        <dbReference type="ChEBI" id="CHEBI:15377"/>
        <dbReference type="ChEBI" id="CHEBI:15378"/>
        <dbReference type="ChEBI" id="CHEBI:144029"/>
        <dbReference type="ChEBI" id="CHEBI:144051"/>
    </reaction>
    <physiologicalReaction direction="left-to-right" evidence="7">
        <dbReference type="Rhea" id="RHEA:60877"/>
    </physiologicalReaction>
</comment>
<dbReference type="PaxDb" id="2903-EOD13789"/>
<reference evidence="10" key="2">
    <citation type="submission" date="2024-10" db="UniProtKB">
        <authorList>
            <consortium name="EnsemblProtists"/>
        </authorList>
    </citation>
    <scope>IDENTIFICATION</scope>
</reference>
<evidence type="ECO:0000256" key="1">
    <source>
        <dbReference type="ARBA" id="ARBA00001946"/>
    </source>
</evidence>
<dbReference type="EnsemblProtists" id="EOD13789">
    <property type="protein sequence ID" value="EOD13789"/>
    <property type="gene ID" value="EMIHUDRAFT_212286"/>
</dbReference>
<evidence type="ECO:0000256" key="3">
    <source>
        <dbReference type="ARBA" id="ARBA00009595"/>
    </source>
</evidence>
<dbReference type="KEGG" id="ehx:EMIHUDRAFT_212286"/>
<comment type="cofactor">
    <cofactor evidence="1">
        <name>Mg(2+)</name>
        <dbReference type="ChEBI" id="CHEBI:18420"/>
    </cofactor>
</comment>
<dbReference type="InterPro" id="IPR020084">
    <property type="entry name" value="NUDIX_hydrolase_CS"/>
</dbReference>
<evidence type="ECO:0000256" key="2">
    <source>
        <dbReference type="ARBA" id="ARBA00001947"/>
    </source>
</evidence>
<dbReference type="GeneID" id="17260060"/>
<dbReference type="Gene3D" id="3.90.79.20">
    <property type="match status" value="1"/>
</dbReference>
<dbReference type="GO" id="GO:0005777">
    <property type="term" value="C:peroxisome"/>
    <property type="evidence" value="ECO:0007669"/>
    <property type="project" value="TreeGrafter"/>
</dbReference>
<dbReference type="AlphaFoldDB" id="A0A0D3IRA4"/>
<dbReference type="Gene3D" id="3.90.79.10">
    <property type="entry name" value="Nucleoside Triphosphate Pyrophosphohydrolase"/>
    <property type="match status" value="1"/>
</dbReference>
<organism evidence="10 11">
    <name type="scientific">Emiliania huxleyi (strain CCMP1516)</name>
    <dbReference type="NCBI Taxonomy" id="280463"/>
    <lineage>
        <taxon>Eukaryota</taxon>
        <taxon>Haptista</taxon>
        <taxon>Haptophyta</taxon>
        <taxon>Prymnesiophyceae</taxon>
        <taxon>Isochrysidales</taxon>
        <taxon>Noelaerhabdaceae</taxon>
        <taxon>Emiliania</taxon>
    </lineage>
</organism>
<dbReference type="InterPro" id="IPR000086">
    <property type="entry name" value="NUDIX_hydrolase_dom"/>
</dbReference>
<comment type="similarity">
    <text evidence="3">Belongs to the Nudix hydrolase family. NudC subfamily.</text>
</comment>
<evidence type="ECO:0000256" key="7">
    <source>
        <dbReference type="ARBA" id="ARBA00023679"/>
    </source>
</evidence>
<accession>A0A0D3IRA4</accession>